<dbReference type="GO" id="GO:0003712">
    <property type="term" value="F:transcription coregulator activity"/>
    <property type="evidence" value="ECO:0007669"/>
    <property type="project" value="TreeGrafter"/>
</dbReference>
<feature type="domain" description="WW" evidence="3">
    <location>
        <begin position="17"/>
        <end position="50"/>
    </location>
</feature>
<dbReference type="InterPro" id="IPR036517">
    <property type="entry name" value="FF_domain_sf"/>
</dbReference>
<dbReference type="OrthoDB" id="410044at2759"/>
<dbReference type="InterPro" id="IPR001202">
    <property type="entry name" value="WW_dom"/>
</dbReference>
<dbReference type="EMBL" id="LAEV01000405">
    <property type="protein sequence ID" value="KKA30400.1"/>
    <property type="molecule type" value="Genomic_DNA"/>
</dbReference>
<comment type="caution">
    <text evidence="4">The sequence shown here is derived from an EMBL/GenBank/DDBJ whole genome shotgun (WGS) entry which is preliminary data.</text>
</comment>
<feature type="region of interest" description="Disordered" evidence="2">
    <location>
        <begin position="83"/>
        <end position="112"/>
    </location>
</feature>
<dbReference type="SUPFAM" id="SSF51045">
    <property type="entry name" value="WW domain"/>
    <property type="match status" value="1"/>
</dbReference>
<gene>
    <name evidence="4" type="ORF">TD95_002354</name>
    <name evidence="5" type="ORF">TD95_003972</name>
</gene>
<proteinExistence type="predicted"/>
<dbReference type="InterPro" id="IPR002713">
    <property type="entry name" value="FF_domain"/>
</dbReference>
<dbReference type="GO" id="GO:0070063">
    <property type="term" value="F:RNA polymerase binding"/>
    <property type="evidence" value="ECO:0007669"/>
    <property type="project" value="InterPro"/>
</dbReference>
<dbReference type="PROSITE" id="PS50020">
    <property type="entry name" value="WW_DOMAIN_2"/>
    <property type="match status" value="1"/>
</dbReference>
<dbReference type="AlphaFoldDB" id="A0A0F4ZC61"/>
<feature type="compositionally biased region" description="Basic and acidic residues" evidence="2">
    <location>
        <begin position="204"/>
        <end position="218"/>
    </location>
</feature>
<feature type="compositionally biased region" description="Basic and acidic residues" evidence="2">
    <location>
        <begin position="461"/>
        <end position="506"/>
    </location>
</feature>
<sequence>MLKSTYKPSPAVAAATAPLQPGWTEHKAPSGHTYYYNAATKQSTYKRPVVESVAAPIEPAVPVYPSLATPAAANAFMAQVNPQHFQQTKREAPKNDRPKPKPQPIDKPRSQEVIPGHEGWYLVYTKYNRRFVYNAVKDASYWRIPEKLSAAILEMDRMRIRVKAGVAEPVKVEVERQAQGPELHQEDDSEYEEVEVTDDEDAHDNDGDEHGAKRQRTDDEQDNGPVEFTEEDIMMQLQAMGDDYHDYDEQDQEPLLSEEDARALFWDMLNDFKISPFSPWEKLLEDGKVVDDPRYTVLATTKARKECWDAWSREKIRIQKERRATEEKADPRAAYIAFLAERATPKLFWPEFKRKFRKEACMTSRGLADKEREKIYRDLVGRMKLAPATLKSDLMALLKAQPLSVLNRDTDAQNLPAQVRCDLAYVSVAPEVREPLVQAYMQTLAGAPEGGAGPAGAEEQEAARKAGEARKRREQALAESERRADEEKRKQRRALEQSKVRLKEGEEQVAAAMAVGKRGLQSQLER</sequence>
<dbReference type="InterPro" id="IPR045148">
    <property type="entry name" value="TCRG1-like"/>
</dbReference>
<keyword evidence="6" id="KW-1185">Reference proteome</keyword>
<feature type="compositionally biased region" description="Acidic residues" evidence="2">
    <location>
        <begin position="185"/>
        <end position="203"/>
    </location>
</feature>
<evidence type="ECO:0000313" key="6">
    <source>
        <dbReference type="Proteomes" id="UP000033483"/>
    </source>
</evidence>
<evidence type="ECO:0000313" key="4">
    <source>
        <dbReference type="EMBL" id="KKA27706.1"/>
    </source>
</evidence>
<dbReference type="PANTHER" id="PTHR15377:SF3">
    <property type="entry name" value="WW DOMAIN-CONTAINING PROTEIN"/>
    <property type="match status" value="1"/>
</dbReference>
<dbReference type="InterPro" id="IPR036020">
    <property type="entry name" value="WW_dom_sf"/>
</dbReference>
<feature type="compositionally biased region" description="Basic and acidic residues" evidence="2">
    <location>
        <begin position="88"/>
        <end position="110"/>
    </location>
</feature>
<dbReference type="Gene3D" id="1.10.10.440">
    <property type="entry name" value="FF domain"/>
    <property type="match status" value="1"/>
</dbReference>
<feature type="region of interest" description="Disordered" evidence="2">
    <location>
        <begin position="173"/>
        <end position="225"/>
    </location>
</feature>
<evidence type="ECO:0000256" key="1">
    <source>
        <dbReference type="ARBA" id="ARBA00022737"/>
    </source>
</evidence>
<name>A0A0F4ZC61_9PEZI</name>
<accession>A0A0F4ZC61</accession>
<dbReference type="GO" id="GO:0005634">
    <property type="term" value="C:nucleus"/>
    <property type="evidence" value="ECO:0007669"/>
    <property type="project" value="TreeGrafter"/>
</dbReference>
<dbReference type="PANTHER" id="PTHR15377">
    <property type="entry name" value="TRANSCRIPTION ELONGATION REGULATOR 1"/>
    <property type="match status" value="1"/>
</dbReference>
<dbReference type="CDD" id="cd00201">
    <property type="entry name" value="WW"/>
    <property type="match status" value="1"/>
</dbReference>
<dbReference type="Pfam" id="PF01846">
    <property type="entry name" value="FF"/>
    <property type="match status" value="1"/>
</dbReference>
<evidence type="ECO:0000313" key="5">
    <source>
        <dbReference type="EMBL" id="KKA30400.1"/>
    </source>
</evidence>
<dbReference type="Proteomes" id="UP000033483">
    <property type="component" value="Unassembled WGS sequence"/>
</dbReference>
<feature type="region of interest" description="Disordered" evidence="2">
    <location>
        <begin position="1"/>
        <end position="26"/>
    </location>
</feature>
<dbReference type="SUPFAM" id="SSF81698">
    <property type="entry name" value="FF domain"/>
    <property type="match status" value="1"/>
</dbReference>
<dbReference type="SMART" id="SM00456">
    <property type="entry name" value="WW"/>
    <property type="match status" value="2"/>
</dbReference>
<dbReference type="PROSITE" id="PS01159">
    <property type="entry name" value="WW_DOMAIN_1"/>
    <property type="match status" value="1"/>
</dbReference>
<keyword evidence="1" id="KW-0677">Repeat</keyword>
<organism evidence="4 6">
    <name type="scientific">Thielaviopsis punctulata</name>
    <dbReference type="NCBI Taxonomy" id="72032"/>
    <lineage>
        <taxon>Eukaryota</taxon>
        <taxon>Fungi</taxon>
        <taxon>Dikarya</taxon>
        <taxon>Ascomycota</taxon>
        <taxon>Pezizomycotina</taxon>
        <taxon>Sordariomycetes</taxon>
        <taxon>Hypocreomycetidae</taxon>
        <taxon>Microascales</taxon>
        <taxon>Ceratocystidaceae</taxon>
        <taxon>Thielaviopsis</taxon>
    </lineage>
</organism>
<evidence type="ECO:0000256" key="2">
    <source>
        <dbReference type="SAM" id="MobiDB-lite"/>
    </source>
</evidence>
<feature type="region of interest" description="Disordered" evidence="2">
    <location>
        <begin position="448"/>
        <end position="507"/>
    </location>
</feature>
<reference evidence="4 6" key="1">
    <citation type="submission" date="2015-03" db="EMBL/GenBank/DDBJ databases">
        <authorList>
            <person name="Radwan O."/>
            <person name="Al-Naeli F.A."/>
            <person name="Rendon G.A."/>
            <person name="Fields C."/>
        </authorList>
    </citation>
    <scope>NUCLEOTIDE SEQUENCE [LARGE SCALE GENOMIC DNA]</scope>
    <source>
        <strain evidence="4">CR-DP1</strain>
    </source>
</reference>
<dbReference type="EMBL" id="LAEV01001608">
    <property type="protein sequence ID" value="KKA27706.1"/>
    <property type="molecule type" value="Genomic_DNA"/>
</dbReference>
<evidence type="ECO:0000259" key="3">
    <source>
        <dbReference type="PROSITE" id="PS50020"/>
    </source>
</evidence>
<protein>
    <recommendedName>
        <fullName evidence="3">WW domain-containing protein</fullName>
    </recommendedName>
</protein>
<dbReference type="Gene3D" id="2.20.70.10">
    <property type="match status" value="1"/>
</dbReference>
<dbReference type="Pfam" id="PF00397">
    <property type="entry name" value="WW"/>
    <property type="match status" value="1"/>
</dbReference>